<dbReference type="SUPFAM" id="SSF48264">
    <property type="entry name" value="Cytochrome P450"/>
    <property type="match status" value="1"/>
</dbReference>
<name>A0A060JE95_9MICO</name>
<dbReference type="InterPro" id="IPR036396">
    <property type="entry name" value="Cyt_P450_sf"/>
</dbReference>
<keyword evidence="4" id="KW-1185">Reference proteome</keyword>
<dbReference type="GO" id="GO:0016705">
    <property type="term" value="F:oxidoreductase activity, acting on paired donors, with incorporation or reduction of molecular oxygen"/>
    <property type="evidence" value="ECO:0007669"/>
    <property type="project" value="InterPro"/>
</dbReference>
<dbReference type="OrthoDB" id="502624at2"/>
<dbReference type="PROSITE" id="PS00086">
    <property type="entry name" value="CYTOCHROME_P450"/>
    <property type="match status" value="1"/>
</dbReference>
<proteinExistence type="inferred from homology"/>
<accession>A0A060JE95</accession>
<dbReference type="STRING" id="529884.Rhola_00013670"/>
<dbReference type="GO" id="GO:0005506">
    <property type="term" value="F:iron ion binding"/>
    <property type="evidence" value="ECO:0007669"/>
    <property type="project" value="InterPro"/>
</dbReference>
<comment type="similarity">
    <text evidence="1 2">Belongs to the cytochrome P450 family.</text>
</comment>
<keyword evidence="2" id="KW-0479">Metal-binding</keyword>
<evidence type="ECO:0000313" key="3">
    <source>
        <dbReference type="EMBL" id="AIC48156.1"/>
    </source>
</evidence>
<dbReference type="InterPro" id="IPR017972">
    <property type="entry name" value="Cyt_P450_CS"/>
</dbReference>
<dbReference type="PANTHER" id="PTHR46696">
    <property type="entry name" value="P450, PUTATIVE (EUROFUNG)-RELATED"/>
    <property type="match status" value="1"/>
</dbReference>
<dbReference type="RefSeq" id="WP_038503391.1">
    <property type="nucleotide sequence ID" value="NZ_CP007490.1"/>
</dbReference>
<dbReference type="Gene3D" id="1.10.630.10">
    <property type="entry name" value="Cytochrome P450"/>
    <property type="match status" value="1"/>
</dbReference>
<evidence type="ECO:0000256" key="1">
    <source>
        <dbReference type="ARBA" id="ARBA00010617"/>
    </source>
</evidence>
<reference evidence="3 4" key="1">
    <citation type="journal article" date="2014" name="Int. J. Syst. Evol. Microbiol.">
        <title>Rhodoluna lacicola gen. nov., sp. nov., a planktonic freshwater bacterium with stream-lined genome.</title>
        <authorList>
            <person name="Hahn M."/>
            <person name="Schmidt J."/>
            <person name="Taipale S.J."/>
            <person name="Doolittle W.F."/>
            <person name="Koll U."/>
        </authorList>
    </citation>
    <scope>NUCLEOTIDE SEQUENCE [LARGE SCALE GENOMIC DNA]</scope>
    <source>
        <strain evidence="3 4">MWH-Ta8</strain>
    </source>
</reference>
<organism evidence="3 4">
    <name type="scientific">Rhodoluna lacicola</name>
    <dbReference type="NCBI Taxonomy" id="529884"/>
    <lineage>
        <taxon>Bacteria</taxon>
        <taxon>Bacillati</taxon>
        <taxon>Actinomycetota</taxon>
        <taxon>Actinomycetes</taxon>
        <taxon>Micrococcales</taxon>
        <taxon>Microbacteriaceae</taxon>
        <taxon>Luna cluster</taxon>
        <taxon>Luna-1 subcluster</taxon>
        <taxon>Rhodoluna</taxon>
    </lineage>
</organism>
<evidence type="ECO:0000313" key="4">
    <source>
        <dbReference type="Proteomes" id="UP000067708"/>
    </source>
</evidence>
<dbReference type="EMBL" id="CP007490">
    <property type="protein sequence ID" value="AIC48156.1"/>
    <property type="molecule type" value="Genomic_DNA"/>
</dbReference>
<keyword evidence="2" id="KW-0503">Monooxygenase</keyword>
<dbReference type="HOGENOM" id="CLU_033716_0_1_11"/>
<gene>
    <name evidence="3" type="ORF">Rhola_00013670</name>
</gene>
<dbReference type="PRINTS" id="PR00359">
    <property type="entry name" value="BP450"/>
</dbReference>
<dbReference type="GO" id="GO:0004497">
    <property type="term" value="F:monooxygenase activity"/>
    <property type="evidence" value="ECO:0007669"/>
    <property type="project" value="UniProtKB-KW"/>
</dbReference>
<dbReference type="Proteomes" id="UP000067708">
    <property type="component" value="Chromosome"/>
</dbReference>
<keyword evidence="2" id="KW-0560">Oxidoreductase</keyword>
<dbReference type="eggNOG" id="COG2124">
    <property type="taxonomic scope" value="Bacteria"/>
</dbReference>
<dbReference type="KEGG" id="rla:Rhola_00013670"/>
<dbReference type="PANTHER" id="PTHR46696:SF6">
    <property type="entry name" value="P450, PUTATIVE (EUROFUNG)-RELATED"/>
    <property type="match status" value="1"/>
</dbReference>
<evidence type="ECO:0000256" key="2">
    <source>
        <dbReference type="RuleBase" id="RU000461"/>
    </source>
</evidence>
<keyword evidence="2" id="KW-0349">Heme</keyword>
<dbReference type="AlphaFoldDB" id="A0A060JE95"/>
<dbReference type="GO" id="GO:0020037">
    <property type="term" value="F:heme binding"/>
    <property type="evidence" value="ECO:0007669"/>
    <property type="project" value="InterPro"/>
</dbReference>
<dbReference type="InterPro" id="IPR001128">
    <property type="entry name" value="Cyt_P450"/>
</dbReference>
<keyword evidence="2" id="KW-0408">Iron</keyword>
<dbReference type="InterPro" id="IPR002397">
    <property type="entry name" value="Cyt_P450_B"/>
</dbReference>
<sequence>MTARKEITGYHEVRAAARDYETYSSDLQGDRDVRNYRQLPLEVDPPRHQLIRRAIQPLFLPKTIEAHVPEFTAIAKQLIKEINARLDAGEIVEVGDELALPYVVRCLTIIYNRPQDYEEWLSWGPDVWTAESHGTDEEARAAHRERNFDAHTSRSGVKLQTYLDRVFDEADANPKEDLWGFISKLEFDGVPITRVEMQGAANVMLAGGRDTVVKLITGLIWHLINSEQDREFLTHTPDARNGAIDEMLRFLTPLSKMERVPREYVEIPDDQRDTSKYVLLSFVSANYDKTVWENPEQIDLHRKKQPHMAFGFGPHTCMGMGITEHETRTLLNELLDEWPGWKFAGEPEIYWLEESDYKYIDRFKALRITR</sequence>
<protein>
    <submittedName>
        <fullName evidence="3">Cytochrome P450</fullName>
    </submittedName>
</protein>
<dbReference type="Pfam" id="PF00067">
    <property type="entry name" value="p450"/>
    <property type="match status" value="1"/>
</dbReference>